<dbReference type="InterPro" id="IPR020568">
    <property type="entry name" value="Ribosomal_Su5_D2-typ_SF"/>
</dbReference>
<keyword evidence="2" id="KW-0819">tRNA processing</keyword>
<organism evidence="7">
    <name type="scientific">hydrothermal vent metagenome</name>
    <dbReference type="NCBI Taxonomy" id="652676"/>
    <lineage>
        <taxon>unclassified sequences</taxon>
        <taxon>metagenomes</taxon>
        <taxon>ecological metagenomes</taxon>
    </lineage>
</organism>
<dbReference type="GO" id="GO:0042781">
    <property type="term" value="F:3'-tRNA processing endoribonuclease activity"/>
    <property type="evidence" value="ECO:0007669"/>
    <property type="project" value="TreeGrafter"/>
</dbReference>
<keyword evidence="5 7" id="KW-0378">Hydrolase</keyword>
<dbReference type="AlphaFoldDB" id="A0A1W1DD47"/>
<dbReference type="InterPro" id="IPR014721">
    <property type="entry name" value="Ribsml_uS5_D2-typ_fold_subgr"/>
</dbReference>
<evidence type="ECO:0000256" key="6">
    <source>
        <dbReference type="ARBA" id="ARBA00022884"/>
    </source>
</evidence>
<sequence>MSLRLTREARILKAREYAHIFKGGKMAKGKYWQVIAKPIKEPRPRLGLAISKKVYRLAVDRNRFKRIARETFRLGQQHLDNWGFVVMVRKSKPVRGPVLSAELLDLFKKVTKI</sequence>
<evidence type="ECO:0000256" key="1">
    <source>
        <dbReference type="ARBA" id="ARBA00002663"/>
    </source>
</evidence>
<gene>
    <name evidence="7" type="ORF">MNB_SUP05-11-771</name>
</gene>
<dbReference type="GO" id="GO:0004526">
    <property type="term" value="F:ribonuclease P activity"/>
    <property type="evidence" value="ECO:0007669"/>
    <property type="project" value="UniProtKB-EC"/>
</dbReference>
<dbReference type="GO" id="GO:0030677">
    <property type="term" value="C:ribonuclease P complex"/>
    <property type="evidence" value="ECO:0007669"/>
    <property type="project" value="TreeGrafter"/>
</dbReference>
<dbReference type="PANTHER" id="PTHR33992">
    <property type="entry name" value="RIBONUCLEASE P PROTEIN COMPONENT"/>
    <property type="match status" value="1"/>
</dbReference>
<dbReference type="InterPro" id="IPR000100">
    <property type="entry name" value="RNase_P"/>
</dbReference>
<dbReference type="PROSITE" id="PS00648">
    <property type="entry name" value="RIBONUCLEASE_P"/>
    <property type="match status" value="1"/>
</dbReference>
<comment type="function">
    <text evidence="1">RNaseP catalyzes the removal of the 5'-leader sequence from pre-tRNA to produce the mature 5'-terminus. It can also cleave other RNA substrates such as 4.5S RNA. The protein component plays an auxiliary but essential role in vivo by binding to the 5'-leader sequence and broadening the substrate specificity of the ribozyme.</text>
</comment>
<dbReference type="EMBL" id="FPHS01000109">
    <property type="protein sequence ID" value="SFV79069.1"/>
    <property type="molecule type" value="Genomic_DNA"/>
</dbReference>
<dbReference type="NCBIfam" id="TIGR00188">
    <property type="entry name" value="rnpA"/>
    <property type="match status" value="1"/>
</dbReference>
<dbReference type="PANTHER" id="PTHR33992:SF1">
    <property type="entry name" value="RIBONUCLEASE P PROTEIN COMPONENT"/>
    <property type="match status" value="1"/>
</dbReference>
<proteinExistence type="inferred from homology"/>
<evidence type="ECO:0000256" key="5">
    <source>
        <dbReference type="ARBA" id="ARBA00022801"/>
    </source>
</evidence>
<evidence type="ECO:0000256" key="2">
    <source>
        <dbReference type="ARBA" id="ARBA00022694"/>
    </source>
</evidence>
<name>A0A1W1DD47_9ZZZZ</name>
<dbReference type="InterPro" id="IPR020539">
    <property type="entry name" value="RNase_P_CS"/>
</dbReference>
<keyword evidence="4" id="KW-0255">Endonuclease</keyword>
<keyword evidence="6" id="KW-0694">RNA-binding</keyword>
<keyword evidence="3" id="KW-0540">Nuclease</keyword>
<evidence type="ECO:0000313" key="7">
    <source>
        <dbReference type="EMBL" id="SFV79069.1"/>
    </source>
</evidence>
<dbReference type="HAMAP" id="MF_00227">
    <property type="entry name" value="RNase_P"/>
    <property type="match status" value="1"/>
</dbReference>
<evidence type="ECO:0000256" key="4">
    <source>
        <dbReference type="ARBA" id="ARBA00022759"/>
    </source>
</evidence>
<dbReference type="Pfam" id="PF00825">
    <property type="entry name" value="Ribonuclease_P"/>
    <property type="match status" value="1"/>
</dbReference>
<dbReference type="Gene3D" id="3.30.230.10">
    <property type="match status" value="1"/>
</dbReference>
<dbReference type="SUPFAM" id="SSF54211">
    <property type="entry name" value="Ribosomal protein S5 domain 2-like"/>
    <property type="match status" value="1"/>
</dbReference>
<accession>A0A1W1DD47</accession>
<dbReference type="EC" id="3.1.26.5" evidence="7"/>
<protein>
    <submittedName>
        <fullName evidence="7">Ribonuclease P protein component</fullName>
        <ecNumber evidence="7">3.1.26.5</ecNumber>
    </submittedName>
</protein>
<dbReference type="GO" id="GO:0000049">
    <property type="term" value="F:tRNA binding"/>
    <property type="evidence" value="ECO:0007669"/>
    <property type="project" value="InterPro"/>
</dbReference>
<reference evidence="7" key="1">
    <citation type="submission" date="2016-10" db="EMBL/GenBank/DDBJ databases">
        <authorList>
            <person name="de Groot N.N."/>
        </authorList>
    </citation>
    <scope>NUCLEOTIDE SEQUENCE</scope>
</reference>
<evidence type="ECO:0000256" key="3">
    <source>
        <dbReference type="ARBA" id="ARBA00022722"/>
    </source>
</evidence>